<dbReference type="EMBL" id="JAEPIV010000050">
    <property type="protein sequence ID" value="MBK4723329.1"/>
    <property type="molecule type" value="Genomic_DNA"/>
</dbReference>
<proteinExistence type="predicted"/>
<dbReference type="PROSITE" id="PS50007">
    <property type="entry name" value="PIPLC_X_DOMAIN"/>
    <property type="match status" value="1"/>
</dbReference>
<dbReference type="Proteomes" id="UP000654452">
    <property type="component" value="Unassembled WGS sequence"/>
</dbReference>
<feature type="compositionally biased region" description="Basic and acidic residues" evidence="1">
    <location>
        <begin position="108"/>
        <end position="120"/>
    </location>
</feature>
<name>A0ABS1I8C6_9PROT</name>
<sequence>MSTIVVGLYKESQAAKKAFQALVAAGCREKDIDTFDGAGNADKATQELVGHGFTKDIAQRYAAAIKEGHTLVAADIADQDADAAEAILDENGAIDLPEASSHQPKKPAKADSGKADKGTDVEEETVPVIEEQVEIGKRRVSKGGVRVTTEVTETPVQETVRLREEKVDVERHKVDRTLGAREADAAFEEKTVEMTATSETPEVTKEARVVEEVVLSKKATEHDKTVEASARRTDVKVKPTGDRPATKR</sequence>
<evidence type="ECO:0000313" key="4">
    <source>
        <dbReference type="Proteomes" id="UP000654452"/>
    </source>
</evidence>
<feature type="domain" description="DUF2382" evidence="2">
    <location>
        <begin position="128"/>
        <end position="237"/>
    </location>
</feature>
<dbReference type="InterPro" id="IPR052967">
    <property type="entry name" value="Stress_Response_Assoc"/>
</dbReference>
<feature type="region of interest" description="Disordered" evidence="1">
    <location>
        <begin position="218"/>
        <end position="248"/>
    </location>
</feature>
<protein>
    <submittedName>
        <fullName evidence="3">YsnF/AvaK domain-containing protein</fullName>
    </submittedName>
</protein>
<dbReference type="InterPro" id="IPR019060">
    <property type="entry name" value="DUF2382"/>
</dbReference>
<comment type="caution">
    <text evidence="3">The sequence shown here is derived from an EMBL/GenBank/DDBJ whole genome shotgun (WGS) entry which is preliminary data.</text>
</comment>
<evidence type="ECO:0000313" key="3">
    <source>
        <dbReference type="EMBL" id="MBK4723329.1"/>
    </source>
</evidence>
<evidence type="ECO:0000259" key="2">
    <source>
        <dbReference type="Pfam" id="PF09557"/>
    </source>
</evidence>
<feature type="region of interest" description="Disordered" evidence="1">
    <location>
        <begin position="95"/>
        <end position="123"/>
    </location>
</feature>
<accession>A0ABS1I8C6</accession>
<organism evidence="3 4">
    <name type="scientific">Azospirillum aestuarii</name>
    <dbReference type="NCBI Taxonomy" id="2802052"/>
    <lineage>
        <taxon>Bacteria</taxon>
        <taxon>Pseudomonadati</taxon>
        <taxon>Pseudomonadota</taxon>
        <taxon>Alphaproteobacteria</taxon>
        <taxon>Rhodospirillales</taxon>
        <taxon>Azospirillaceae</taxon>
        <taxon>Azospirillum</taxon>
    </lineage>
</organism>
<dbReference type="PANTHER" id="PTHR38463">
    <property type="entry name" value="STRESS RESPONSE PROTEIN YSNF"/>
    <property type="match status" value="1"/>
</dbReference>
<reference evidence="3 4" key="1">
    <citation type="submission" date="2021-01" db="EMBL/GenBank/DDBJ databases">
        <title>Azospirillum sp. YIM DDC1 draft genome.</title>
        <authorList>
            <person name="Wang Y.-X."/>
        </authorList>
    </citation>
    <scope>NUCLEOTIDE SEQUENCE [LARGE SCALE GENOMIC DNA]</scope>
    <source>
        <strain evidence="3 4">YIM DDC1</strain>
    </source>
</reference>
<dbReference type="PANTHER" id="PTHR38463:SF1">
    <property type="entry name" value="STRESS RESPONSE PROTEIN YSNF"/>
    <property type="match status" value="1"/>
</dbReference>
<dbReference type="RefSeq" id="WP_200487702.1">
    <property type="nucleotide sequence ID" value="NZ_JAEPIV010000050.1"/>
</dbReference>
<keyword evidence="4" id="KW-1185">Reference proteome</keyword>
<evidence type="ECO:0000256" key="1">
    <source>
        <dbReference type="SAM" id="MobiDB-lite"/>
    </source>
</evidence>
<dbReference type="Pfam" id="PF09557">
    <property type="entry name" value="DUF2382"/>
    <property type="match status" value="1"/>
</dbReference>
<gene>
    <name evidence="3" type="ORF">JJL56_31245</name>
</gene>